<protein>
    <submittedName>
        <fullName evidence="2">Uncharacterized protein</fullName>
    </submittedName>
</protein>
<evidence type="ECO:0000256" key="1">
    <source>
        <dbReference type="SAM" id="MobiDB-lite"/>
    </source>
</evidence>
<sequence length="270" mass="28074">MGAARSAYAQLMGAPPVLRASDGEAVKLPLLWGPSDRSVVVLLRHFGCVFCWELGRQMQRELLPAMGPLDADGSAKLAVVGIGSLEAARDYADALGLPRDVVFADEGAVTHRAVGTVNSDFEENALTRGKRMLSMETWRAVVRRRGGRRVSIGPFDVPALATNNDLEAVKPGAGIYKEYSLEGDQAADRSLVLGGALVFNGVKLLMAHYDQAPGAHADIEWVVGAAKARAPGQPQKLLAAEADAASTAAAAAAPDAGAAAQPEAEAPVGA</sequence>
<gene>
    <name evidence="2" type="ORF">PCOR1329_LOCUS81555</name>
</gene>
<organism evidence="2 3">
    <name type="scientific">Prorocentrum cordatum</name>
    <dbReference type="NCBI Taxonomy" id="2364126"/>
    <lineage>
        <taxon>Eukaryota</taxon>
        <taxon>Sar</taxon>
        <taxon>Alveolata</taxon>
        <taxon>Dinophyceae</taxon>
        <taxon>Prorocentrales</taxon>
        <taxon>Prorocentraceae</taxon>
        <taxon>Prorocentrum</taxon>
    </lineage>
</organism>
<feature type="region of interest" description="Disordered" evidence="1">
    <location>
        <begin position="251"/>
        <end position="270"/>
    </location>
</feature>
<keyword evidence="3" id="KW-1185">Reference proteome</keyword>
<evidence type="ECO:0000313" key="2">
    <source>
        <dbReference type="EMBL" id="CAK0906097.1"/>
    </source>
</evidence>
<dbReference type="EMBL" id="CAUYUJ010021641">
    <property type="protein sequence ID" value="CAK0906097.1"/>
    <property type="molecule type" value="Genomic_DNA"/>
</dbReference>
<dbReference type="PANTHER" id="PTHR28630">
    <property type="match status" value="1"/>
</dbReference>
<reference evidence="2" key="1">
    <citation type="submission" date="2023-10" db="EMBL/GenBank/DDBJ databases">
        <authorList>
            <person name="Chen Y."/>
            <person name="Shah S."/>
            <person name="Dougan E. K."/>
            <person name="Thang M."/>
            <person name="Chan C."/>
        </authorList>
    </citation>
    <scope>NUCLEOTIDE SEQUENCE [LARGE SCALE GENOMIC DNA]</scope>
</reference>
<name>A0ABN9Y0Z2_9DINO</name>
<dbReference type="Proteomes" id="UP001189429">
    <property type="component" value="Unassembled WGS sequence"/>
</dbReference>
<dbReference type="InterPro" id="IPR032801">
    <property type="entry name" value="PXL2A/B/C"/>
</dbReference>
<proteinExistence type="predicted"/>
<comment type="caution">
    <text evidence="2">The sequence shown here is derived from an EMBL/GenBank/DDBJ whole genome shotgun (WGS) entry which is preliminary data.</text>
</comment>
<evidence type="ECO:0000313" key="3">
    <source>
        <dbReference type="Proteomes" id="UP001189429"/>
    </source>
</evidence>
<accession>A0ABN9Y0Z2</accession>
<dbReference type="PANTHER" id="PTHR28630:SF3">
    <property type="entry name" value="PEROXIREDOXIN-LIKE 2C"/>
    <property type="match status" value="1"/>
</dbReference>